<dbReference type="EMBL" id="MT630987">
    <property type="protein sequence ID" value="QNO44565.1"/>
    <property type="molecule type" value="Genomic_DNA"/>
</dbReference>
<protein>
    <submittedName>
        <fullName evidence="1">Uncharacterized protein</fullName>
    </submittedName>
</protein>
<evidence type="ECO:0000313" key="1">
    <source>
        <dbReference type="EMBL" id="QNO44565.1"/>
    </source>
</evidence>
<organism evidence="1">
    <name type="scientific">Candidatus Methanogaster sp. ANME-2c ERB4</name>
    <dbReference type="NCBI Taxonomy" id="2759911"/>
    <lineage>
        <taxon>Archaea</taxon>
        <taxon>Methanobacteriati</taxon>
        <taxon>Methanobacteriota</taxon>
        <taxon>Stenosarchaea group</taxon>
        <taxon>Methanomicrobia</taxon>
        <taxon>Methanosarcinales</taxon>
        <taxon>ANME-2 cluster</taxon>
        <taxon>Candidatus Methanogasteraceae</taxon>
        <taxon>Candidatus Methanogaster</taxon>
    </lineage>
</organism>
<proteinExistence type="predicted"/>
<gene>
    <name evidence="2" type="ORF">HICMJNBA_00002</name>
    <name evidence="1" type="ORF">KKOBALHG_00002</name>
</gene>
<dbReference type="EMBL" id="MT631073">
    <property type="protein sequence ID" value="QNO45096.1"/>
    <property type="molecule type" value="Genomic_DNA"/>
</dbReference>
<dbReference type="AlphaFoldDB" id="A0A7G9Y981"/>
<sequence length="55" mass="6913">MKKLTEVEKKRFWEEVQSEFPDDEMMQEVHYVRLMHHRLTENLSREERLRFYGAV</sequence>
<reference evidence="1" key="1">
    <citation type="submission" date="2020-06" db="EMBL/GenBank/DDBJ databases">
        <title>Unique genomic features of the anaerobic methanotrophic archaea.</title>
        <authorList>
            <person name="Chadwick G.L."/>
            <person name="Skennerton C.T."/>
            <person name="Laso-Perez R."/>
            <person name="Leu A.O."/>
            <person name="Speth D.R."/>
            <person name="Yu H."/>
            <person name="Morgan-Lang C."/>
            <person name="Hatzenpichler R."/>
            <person name="Goudeau D."/>
            <person name="Malmstrom R."/>
            <person name="Brazelton W.J."/>
            <person name="Woyke T."/>
            <person name="Hallam S.J."/>
            <person name="Tyson G.W."/>
            <person name="Wegener G."/>
            <person name="Boetius A."/>
            <person name="Orphan V."/>
        </authorList>
    </citation>
    <scope>NUCLEOTIDE SEQUENCE</scope>
</reference>
<accession>A0A7G9Y981</accession>
<name>A0A7G9Y981_9EURY</name>
<evidence type="ECO:0000313" key="2">
    <source>
        <dbReference type="EMBL" id="QNO45096.1"/>
    </source>
</evidence>